<dbReference type="InterPro" id="IPR056509">
    <property type="entry name" value="Imm33-like"/>
</dbReference>
<keyword evidence="3" id="KW-1185">Reference proteome</keyword>
<evidence type="ECO:0000259" key="1">
    <source>
        <dbReference type="Pfam" id="PF24719"/>
    </source>
</evidence>
<gene>
    <name evidence="2" type="ORF">C1I92_06295</name>
</gene>
<dbReference type="RefSeq" id="WP_111253808.1">
    <property type="nucleotide sequence ID" value="NZ_POTW01000010.1"/>
</dbReference>
<accession>A0A2W2BC22</accession>
<evidence type="ECO:0000313" key="2">
    <source>
        <dbReference type="EMBL" id="PZF85181.1"/>
    </source>
</evidence>
<comment type="caution">
    <text evidence="2">The sequence shown here is derived from an EMBL/GenBank/DDBJ whole genome shotgun (WGS) entry which is preliminary data.</text>
</comment>
<dbReference type="EMBL" id="POTW01000010">
    <property type="protein sequence ID" value="PZF85181.1"/>
    <property type="molecule type" value="Genomic_DNA"/>
</dbReference>
<sequence length="115" mass="12704">MTDDLAAAQARVAERFGVVPDVPAPDAKIGIARNVRDGLVPLNGLRHPPEGGTCGWYVWAGGKLPRRRDFFVPLHVTHLADWCPQALPYLGLPPGWRFLLAPDHEDVWFDEGLLS</sequence>
<organism evidence="2 3">
    <name type="scientific">Jiangella anatolica</name>
    <dbReference type="NCBI Taxonomy" id="2670374"/>
    <lineage>
        <taxon>Bacteria</taxon>
        <taxon>Bacillati</taxon>
        <taxon>Actinomycetota</taxon>
        <taxon>Actinomycetes</taxon>
        <taxon>Jiangellales</taxon>
        <taxon>Jiangellaceae</taxon>
        <taxon>Jiangella</taxon>
    </lineage>
</organism>
<evidence type="ECO:0000313" key="3">
    <source>
        <dbReference type="Proteomes" id="UP000248764"/>
    </source>
</evidence>
<feature type="domain" description="Imm33-like" evidence="1">
    <location>
        <begin position="9"/>
        <end position="110"/>
    </location>
</feature>
<dbReference type="AlphaFoldDB" id="A0A2W2BC22"/>
<protein>
    <recommendedName>
        <fullName evidence="1">Imm33-like domain-containing protein</fullName>
    </recommendedName>
</protein>
<dbReference type="Proteomes" id="UP000248764">
    <property type="component" value="Unassembled WGS sequence"/>
</dbReference>
<dbReference type="Pfam" id="PF24719">
    <property type="entry name" value="Imm33-like"/>
    <property type="match status" value="1"/>
</dbReference>
<reference evidence="2 3" key="1">
    <citation type="submission" date="2018-01" db="EMBL/GenBank/DDBJ databases">
        <title>Draft genome sequence of Jiangella sp. GTF31.</title>
        <authorList>
            <person name="Sahin N."/>
            <person name="Ay H."/>
            <person name="Saygin H."/>
        </authorList>
    </citation>
    <scope>NUCLEOTIDE SEQUENCE [LARGE SCALE GENOMIC DNA]</scope>
    <source>
        <strain evidence="2 3">GTF31</strain>
    </source>
</reference>
<name>A0A2W2BC22_9ACTN</name>
<proteinExistence type="predicted"/>